<dbReference type="PANTHER" id="PTHR48106:SF13">
    <property type="entry name" value="QUINONE OXIDOREDUCTASE-RELATED"/>
    <property type="match status" value="1"/>
</dbReference>
<accession>A0A5M8FL67</accession>
<protein>
    <recommendedName>
        <fullName evidence="4">NADPH:quinone reductase</fullName>
        <ecNumber evidence="4">1.6.5.5</ecNumber>
    </recommendedName>
</protein>
<evidence type="ECO:0000256" key="4">
    <source>
        <dbReference type="ARBA" id="ARBA00038919"/>
    </source>
</evidence>
<dbReference type="InterPro" id="IPR036291">
    <property type="entry name" value="NAD(P)-bd_dom_sf"/>
</dbReference>
<evidence type="ECO:0000313" key="7">
    <source>
        <dbReference type="EMBL" id="KAA6183175.1"/>
    </source>
</evidence>
<keyword evidence="2" id="KW-0521">NADP</keyword>
<dbReference type="OrthoDB" id="9785812at2"/>
<dbReference type="Gene3D" id="3.40.50.720">
    <property type="entry name" value="NAD(P)-binding Rossmann-like Domain"/>
    <property type="match status" value="1"/>
</dbReference>
<gene>
    <name evidence="7" type="ORF">F2Q65_16435</name>
</gene>
<dbReference type="SUPFAM" id="SSF51735">
    <property type="entry name" value="NAD(P)-binding Rossmann-fold domains"/>
    <property type="match status" value="1"/>
</dbReference>
<dbReference type="GO" id="GO:0070402">
    <property type="term" value="F:NADPH binding"/>
    <property type="evidence" value="ECO:0007669"/>
    <property type="project" value="TreeGrafter"/>
</dbReference>
<dbReference type="InterPro" id="IPR047618">
    <property type="entry name" value="QOR-like"/>
</dbReference>
<dbReference type="FunFam" id="3.40.50.720:FF:000053">
    <property type="entry name" value="Quinone oxidoreductase 1"/>
    <property type="match status" value="1"/>
</dbReference>
<dbReference type="EMBL" id="VWXX01000036">
    <property type="protein sequence ID" value="KAA6183175.1"/>
    <property type="molecule type" value="Genomic_DNA"/>
</dbReference>
<dbReference type="Proteomes" id="UP000322981">
    <property type="component" value="Unassembled WGS sequence"/>
</dbReference>
<dbReference type="AlphaFoldDB" id="A0A5M8FL67"/>
<reference evidence="7 8" key="1">
    <citation type="submission" date="2019-09" db="EMBL/GenBank/DDBJ databases">
        <title>Whole-genome sequence of the purple sulfur bacterium Thiohalocapsa marina DSM 19078.</title>
        <authorList>
            <person name="Kyndt J.A."/>
            <person name="Meyer T.E."/>
        </authorList>
    </citation>
    <scope>NUCLEOTIDE SEQUENCE [LARGE SCALE GENOMIC DNA]</scope>
    <source>
        <strain evidence="7 8">DSM 19078</strain>
    </source>
</reference>
<keyword evidence="8" id="KW-1185">Reference proteome</keyword>
<evidence type="ECO:0000259" key="6">
    <source>
        <dbReference type="SMART" id="SM00829"/>
    </source>
</evidence>
<comment type="caution">
    <text evidence="7">The sequence shown here is derived from an EMBL/GenBank/DDBJ whole genome shotgun (WGS) entry which is preliminary data.</text>
</comment>
<dbReference type="GO" id="GO:0005829">
    <property type="term" value="C:cytosol"/>
    <property type="evidence" value="ECO:0007669"/>
    <property type="project" value="TreeGrafter"/>
</dbReference>
<name>A0A5M8FL67_9GAMM</name>
<dbReference type="InterPro" id="IPR011032">
    <property type="entry name" value="GroES-like_sf"/>
</dbReference>
<sequence length="325" mass="34328">MNHAVRVYQHGEPDVLIWEPVDTTDPGPGEARVRHSAIGLNFIDIYFRRGLYPPPALPFIPGMEAAGIVEAVGDGVTDVAVGDRVAYATAPLGSYAEVRNCPAETLVPLPSGIDASLAAACLLKGMTAEYLVRRTYPVQAGETILVLAAAGGVGQILCQWAAAIGAKVIGVVGSDAKVEIARAHGCAHTIVTSREDMVARVREITAGAGVPVVYDSVGADSFESSLACLQRRGMLVSYGQSSGKVPPLDVGTLAQHGSLYLTRPTLMDYVPTRPELLASANALFEQILQGHIKVDIANRYPLRDAVRAHADIESRLTTGSTLLLP</sequence>
<comment type="similarity">
    <text evidence="1">Belongs to the zinc-containing alcohol dehydrogenase family. Quinone oxidoreductase subfamily.</text>
</comment>
<dbReference type="Pfam" id="PF00107">
    <property type="entry name" value="ADH_zinc_N"/>
    <property type="match status" value="1"/>
</dbReference>
<feature type="domain" description="Enoyl reductase (ER)" evidence="6">
    <location>
        <begin position="11"/>
        <end position="323"/>
    </location>
</feature>
<dbReference type="InterPro" id="IPR013149">
    <property type="entry name" value="ADH-like_C"/>
</dbReference>
<dbReference type="SUPFAM" id="SSF50129">
    <property type="entry name" value="GroES-like"/>
    <property type="match status" value="1"/>
</dbReference>
<dbReference type="NCBIfam" id="NF008024">
    <property type="entry name" value="PRK10754.1"/>
    <property type="match status" value="1"/>
</dbReference>
<dbReference type="GO" id="GO:0003960">
    <property type="term" value="F:quinone reductase (NADPH) activity"/>
    <property type="evidence" value="ECO:0007669"/>
    <property type="project" value="UniProtKB-EC"/>
</dbReference>
<dbReference type="InterPro" id="IPR020843">
    <property type="entry name" value="ER"/>
</dbReference>
<evidence type="ECO:0000256" key="3">
    <source>
        <dbReference type="ARBA" id="ARBA00023002"/>
    </source>
</evidence>
<keyword evidence="3" id="KW-0560">Oxidoreductase</keyword>
<dbReference type="InterPro" id="IPR013154">
    <property type="entry name" value="ADH-like_N"/>
</dbReference>
<dbReference type="SMART" id="SM00829">
    <property type="entry name" value="PKS_ER"/>
    <property type="match status" value="1"/>
</dbReference>
<organism evidence="7 8">
    <name type="scientific">Thiohalocapsa marina</name>
    <dbReference type="NCBI Taxonomy" id="424902"/>
    <lineage>
        <taxon>Bacteria</taxon>
        <taxon>Pseudomonadati</taxon>
        <taxon>Pseudomonadota</taxon>
        <taxon>Gammaproteobacteria</taxon>
        <taxon>Chromatiales</taxon>
        <taxon>Chromatiaceae</taxon>
        <taxon>Thiohalocapsa</taxon>
    </lineage>
</organism>
<dbReference type="Gene3D" id="3.90.180.10">
    <property type="entry name" value="Medium-chain alcohol dehydrogenases, catalytic domain"/>
    <property type="match status" value="1"/>
</dbReference>
<evidence type="ECO:0000313" key="8">
    <source>
        <dbReference type="Proteomes" id="UP000322981"/>
    </source>
</evidence>
<dbReference type="GO" id="GO:0035925">
    <property type="term" value="F:mRNA 3'-UTR AU-rich region binding"/>
    <property type="evidence" value="ECO:0007669"/>
    <property type="project" value="TreeGrafter"/>
</dbReference>
<evidence type="ECO:0000256" key="5">
    <source>
        <dbReference type="ARBA" id="ARBA00048980"/>
    </source>
</evidence>
<comment type="catalytic activity">
    <reaction evidence="5">
        <text>2 a quinone + NADPH + H(+) = 2 a 1,4-benzosemiquinone + NADP(+)</text>
        <dbReference type="Rhea" id="RHEA:14269"/>
        <dbReference type="ChEBI" id="CHEBI:15378"/>
        <dbReference type="ChEBI" id="CHEBI:57783"/>
        <dbReference type="ChEBI" id="CHEBI:58349"/>
        <dbReference type="ChEBI" id="CHEBI:132124"/>
        <dbReference type="ChEBI" id="CHEBI:134225"/>
        <dbReference type="EC" id="1.6.5.5"/>
    </reaction>
</comment>
<dbReference type="PANTHER" id="PTHR48106">
    <property type="entry name" value="QUINONE OXIDOREDUCTASE PIG3-RELATED"/>
    <property type="match status" value="1"/>
</dbReference>
<dbReference type="Pfam" id="PF08240">
    <property type="entry name" value="ADH_N"/>
    <property type="match status" value="1"/>
</dbReference>
<dbReference type="EC" id="1.6.5.5" evidence="4"/>
<evidence type="ECO:0000256" key="2">
    <source>
        <dbReference type="ARBA" id="ARBA00022857"/>
    </source>
</evidence>
<dbReference type="CDD" id="cd05286">
    <property type="entry name" value="QOR2"/>
    <property type="match status" value="1"/>
</dbReference>
<evidence type="ECO:0000256" key="1">
    <source>
        <dbReference type="ARBA" id="ARBA00010371"/>
    </source>
</evidence>
<dbReference type="RefSeq" id="WP_150094495.1">
    <property type="nucleotide sequence ID" value="NZ_JBFUOH010000019.1"/>
</dbReference>
<proteinExistence type="inferred from homology"/>